<dbReference type="AlphaFoldDB" id="A0A8J5MQR0"/>
<dbReference type="Proteomes" id="UP000747542">
    <property type="component" value="Unassembled WGS sequence"/>
</dbReference>
<dbReference type="PANTHER" id="PTHR13593:SF103">
    <property type="entry name" value="RE10370P"/>
    <property type="match status" value="1"/>
</dbReference>
<dbReference type="InterPro" id="IPR051057">
    <property type="entry name" value="PI-PLC_domain"/>
</dbReference>
<evidence type="ECO:0000313" key="1">
    <source>
        <dbReference type="EMBL" id="KAG7160236.1"/>
    </source>
</evidence>
<dbReference type="SUPFAM" id="SSF51695">
    <property type="entry name" value="PLC-like phosphodiesterases"/>
    <property type="match status" value="2"/>
</dbReference>
<dbReference type="GO" id="GO:0006629">
    <property type="term" value="P:lipid metabolic process"/>
    <property type="evidence" value="ECO:0007669"/>
    <property type="project" value="InterPro"/>
</dbReference>
<dbReference type="InterPro" id="IPR017946">
    <property type="entry name" value="PLC-like_Pdiesterase_TIM-brl"/>
</dbReference>
<name>A0A8J5MQR0_HOMAM</name>
<proteinExistence type="predicted"/>
<organism evidence="1 2">
    <name type="scientific">Homarus americanus</name>
    <name type="common">American lobster</name>
    <dbReference type="NCBI Taxonomy" id="6706"/>
    <lineage>
        <taxon>Eukaryota</taxon>
        <taxon>Metazoa</taxon>
        <taxon>Ecdysozoa</taxon>
        <taxon>Arthropoda</taxon>
        <taxon>Crustacea</taxon>
        <taxon>Multicrustacea</taxon>
        <taxon>Malacostraca</taxon>
        <taxon>Eumalacostraca</taxon>
        <taxon>Eucarida</taxon>
        <taxon>Decapoda</taxon>
        <taxon>Pleocyemata</taxon>
        <taxon>Astacidea</taxon>
        <taxon>Nephropoidea</taxon>
        <taxon>Nephropidae</taxon>
        <taxon>Homarus</taxon>
    </lineage>
</organism>
<keyword evidence="2" id="KW-1185">Reference proteome</keyword>
<evidence type="ECO:0000313" key="2">
    <source>
        <dbReference type="Proteomes" id="UP000747542"/>
    </source>
</evidence>
<dbReference type="GO" id="GO:0008081">
    <property type="term" value="F:phosphoric diester hydrolase activity"/>
    <property type="evidence" value="ECO:0007669"/>
    <property type="project" value="InterPro"/>
</dbReference>
<dbReference type="PANTHER" id="PTHR13593">
    <property type="match status" value="1"/>
</dbReference>
<dbReference type="Gene3D" id="3.20.20.190">
    <property type="entry name" value="Phosphatidylinositol (PI) phosphodiesterase"/>
    <property type="match status" value="2"/>
</dbReference>
<comment type="caution">
    <text evidence="1">The sequence shown here is derived from an EMBL/GenBank/DDBJ whole genome shotgun (WGS) entry which is preliminary data.</text>
</comment>
<accession>A0A8J5MQR0</accession>
<dbReference type="EMBL" id="JAHLQT010031571">
    <property type="protein sequence ID" value="KAG7160236.1"/>
    <property type="molecule type" value="Genomic_DNA"/>
</dbReference>
<reference evidence="1" key="1">
    <citation type="journal article" date="2021" name="Sci. Adv.">
        <title>The American lobster genome reveals insights on longevity, neural, and immune adaptations.</title>
        <authorList>
            <person name="Polinski J.M."/>
            <person name="Zimin A.V."/>
            <person name="Clark K.F."/>
            <person name="Kohn A.B."/>
            <person name="Sadowski N."/>
            <person name="Timp W."/>
            <person name="Ptitsyn A."/>
            <person name="Khanna P."/>
            <person name="Romanova D.Y."/>
            <person name="Williams P."/>
            <person name="Greenwood S.J."/>
            <person name="Moroz L.L."/>
            <person name="Walt D.R."/>
            <person name="Bodnar A.G."/>
        </authorList>
    </citation>
    <scope>NUCLEOTIDE SEQUENCE</scope>
    <source>
        <strain evidence="1">GMGI-L3</strain>
    </source>
</reference>
<protein>
    <submittedName>
        <fullName evidence="1">PI-PLC X domain-containing protein 1-like 2</fullName>
    </submittedName>
</protein>
<sequence length="863" mass="96812">MSKNRSKQDLASLTKFKRQMGWLTTAVVVVIVCLLPGPFTLTHAAQLKECRLQEAGVYVTISAEAIFVNNDTTALRWVEVNWYGVSDAQEGDWVGLWDHDPAGSLDDSLIQEIVSGADGVLRTSETWDDSLIPSSLENTTDSCLPYWAGYVRNGALLHSACLMLRPHWLSTQRPHLSATRLTKVAIPGTHDAGASGYFGLAIIGSLVGRWTFTQDQSLWQQLVLGVRYMDMRIAYYPNTVEKFFVNHDQVRIAPLQPYIDNVVAFMTQTEEIVIFDIHKLPHGFDGYPERHQELIALLEFSFQEWMAPKNLGPDPTMGELWESGSRLIVTYPSSEGSLSPYLWNNVYHLWGDVNTLGDLEAYLYKGIPQQTDRGSLWSVMAEFTPTAIDVAFNHWGGLRGAATITNTPVTCWFRQDWWDQVNIVAMDYIPASDVVSVAVEANKLRGGFCGRTTRISRSGSSSGAELVAPSEARVWLWVSALASASSDGQTTQRQMEINWEVTEVHEGDWVGLFDHEPTQDWLTPLQQAVPEATTSHYLTNYTFPFLPIHANMTEGSCLGWWAAYVRNDRLIATDCIKIHPGWMSSLSEQLSGVALRDLVIPGVHDSGTYTPYTSSSDNSLLKYAITQDESIYNQLVFGQRYIDLRVGYFTGDPEEPYWVVHGLTVWRPFTDVLRQLRDFIQDTGEVVLVEVGGFTFFETSEEHEGCIDLITRELGDLMAPSSHGWDTPLGDLLQSPSSLIVTYNHQEANGSPIFWPNMSGRWANAQTLTGLEEYMVRVFESEGPPSRPWTLSGQLTPLAEDVILDDLGSLRVMADEVNRNVTSWLRLRWWDQINIISCDFTLSAGYVEVAIEVNLKRASLTQV</sequence>
<gene>
    <name evidence="1" type="primary">Plcxd1-L2</name>
    <name evidence="1" type="ORF">Hamer_G023301</name>
</gene>